<evidence type="ECO:0000256" key="5">
    <source>
        <dbReference type="ARBA" id="ARBA00047925"/>
    </source>
</evidence>
<dbReference type="Proteomes" id="UP000033876">
    <property type="component" value="Unassembled WGS sequence"/>
</dbReference>
<keyword evidence="6" id="KW-0067">ATP-binding</keyword>
<evidence type="ECO:0000313" key="7">
    <source>
        <dbReference type="EMBL" id="KKQ35296.1"/>
    </source>
</evidence>
<evidence type="ECO:0000256" key="1">
    <source>
        <dbReference type="ARBA" id="ARBA00022679"/>
    </source>
</evidence>
<dbReference type="PANTHER" id="PTHR20275">
    <property type="entry name" value="NAD KINASE"/>
    <property type="match status" value="1"/>
</dbReference>
<dbReference type="InterPro" id="IPR017438">
    <property type="entry name" value="ATP-NAD_kinase_N"/>
</dbReference>
<keyword evidence="3 6" id="KW-0521">NADP</keyword>
<feature type="active site" description="Proton acceptor" evidence="6">
    <location>
        <position position="59"/>
    </location>
</feature>
<dbReference type="EC" id="2.7.1.23" evidence="6"/>
<dbReference type="GO" id="GO:0005737">
    <property type="term" value="C:cytoplasm"/>
    <property type="evidence" value="ECO:0007669"/>
    <property type="project" value="UniProtKB-SubCell"/>
</dbReference>
<dbReference type="GO" id="GO:0005524">
    <property type="term" value="F:ATP binding"/>
    <property type="evidence" value="ECO:0007669"/>
    <property type="project" value="UniProtKB-KW"/>
</dbReference>
<feature type="binding site" evidence="6">
    <location>
        <position position="197"/>
    </location>
    <ligand>
        <name>NAD(+)</name>
        <dbReference type="ChEBI" id="CHEBI:57540"/>
    </ligand>
</feature>
<dbReference type="GO" id="GO:0019674">
    <property type="term" value="P:NAD+ metabolic process"/>
    <property type="evidence" value="ECO:0007669"/>
    <property type="project" value="InterPro"/>
</dbReference>
<comment type="catalytic activity">
    <reaction evidence="5 6">
        <text>NAD(+) + ATP = ADP + NADP(+) + H(+)</text>
        <dbReference type="Rhea" id="RHEA:18629"/>
        <dbReference type="ChEBI" id="CHEBI:15378"/>
        <dbReference type="ChEBI" id="CHEBI:30616"/>
        <dbReference type="ChEBI" id="CHEBI:57540"/>
        <dbReference type="ChEBI" id="CHEBI:58349"/>
        <dbReference type="ChEBI" id="CHEBI:456216"/>
        <dbReference type="EC" id="2.7.1.23"/>
    </reaction>
</comment>
<accession>A0A0G0K3T6</accession>
<keyword evidence="2 6" id="KW-0418">Kinase</keyword>
<evidence type="ECO:0000313" key="8">
    <source>
        <dbReference type="Proteomes" id="UP000033876"/>
    </source>
</evidence>
<name>A0A0G0K3T6_9BACT</name>
<dbReference type="HAMAP" id="MF_00361">
    <property type="entry name" value="NAD_kinase"/>
    <property type="match status" value="1"/>
</dbReference>
<feature type="binding site" evidence="6">
    <location>
        <begin position="134"/>
        <end position="135"/>
    </location>
    <ligand>
        <name>NAD(+)</name>
        <dbReference type="ChEBI" id="CHEBI:57540"/>
    </ligand>
</feature>
<dbReference type="InterPro" id="IPR016064">
    <property type="entry name" value="NAD/diacylglycerol_kinase_sf"/>
</dbReference>
<dbReference type="EMBL" id="LBTF01000019">
    <property type="protein sequence ID" value="KKQ35296.1"/>
    <property type="molecule type" value="Genomic_DNA"/>
</dbReference>
<sequence>MLISDSMKNNQKRVSIFYRSDNTKVIPWENKIRAWIKSKHPEIRFDDKKPNIVITLGGDGTILEAARVYKHCNPLFIGLNLGHVGFLASIRTPKEFLSGLDLLFHNKYHITKRMMLAAKVIRKGKTVMETTALNDIVAQNLLNVSEIEVWIDNHMVQEIRGTGVLVATGSGSTAYNLSLHGPIVTPDIKCFIITELLDHNTPTPSMVVKKNKTIKIKIKDFRQIGSLTMTKTGEPVDMLLATDGTVSEPLLPGDEIIITKAKKMIKTAEIEEDYFFKSVKSKFSFH</sequence>
<dbReference type="PANTHER" id="PTHR20275:SF0">
    <property type="entry name" value="NAD KINASE"/>
    <property type="match status" value="1"/>
</dbReference>
<evidence type="ECO:0000256" key="3">
    <source>
        <dbReference type="ARBA" id="ARBA00022857"/>
    </source>
</evidence>
<evidence type="ECO:0000256" key="6">
    <source>
        <dbReference type="HAMAP-Rule" id="MF_00361"/>
    </source>
</evidence>
<feature type="binding site" evidence="6">
    <location>
        <begin position="173"/>
        <end position="178"/>
    </location>
    <ligand>
        <name>NAD(+)</name>
        <dbReference type="ChEBI" id="CHEBI:57540"/>
    </ligand>
</feature>
<dbReference type="SUPFAM" id="SSF111331">
    <property type="entry name" value="NAD kinase/diacylglycerol kinase-like"/>
    <property type="match status" value="1"/>
</dbReference>
<dbReference type="Pfam" id="PF01513">
    <property type="entry name" value="NAD_kinase"/>
    <property type="match status" value="1"/>
</dbReference>
<comment type="function">
    <text evidence="6">Involved in the regulation of the intracellular balance of NAD and NADP, and is a key enzyme in the biosynthesis of NADP. Catalyzes specifically the phosphorylation on 2'-hydroxyl of the adenosine moiety of NAD to yield NADP.</text>
</comment>
<keyword evidence="1 6" id="KW-0808">Transferase</keyword>
<comment type="caution">
    <text evidence="7">The sequence shown here is derived from an EMBL/GenBank/DDBJ whole genome shotgun (WGS) entry which is preliminary data.</text>
</comment>
<proteinExistence type="inferred from homology"/>
<dbReference type="Gene3D" id="3.40.50.10330">
    <property type="entry name" value="Probable inorganic polyphosphate/atp-NAD kinase, domain 1"/>
    <property type="match status" value="1"/>
</dbReference>
<dbReference type="Gene3D" id="2.60.200.30">
    <property type="entry name" value="Probable inorganic polyphosphate/atp-NAD kinase, domain 2"/>
    <property type="match status" value="1"/>
</dbReference>
<dbReference type="Pfam" id="PF20143">
    <property type="entry name" value="NAD_kinase_C"/>
    <property type="match status" value="1"/>
</dbReference>
<dbReference type="GO" id="GO:0046872">
    <property type="term" value="F:metal ion binding"/>
    <property type="evidence" value="ECO:0007669"/>
    <property type="project" value="UniProtKB-UniRule"/>
</dbReference>
<comment type="subcellular location">
    <subcellularLocation>
        <location evidence="6">Cytoplasm</location>
    </subcellularLocation>
</comment>
<evidence type="ECO:0000256" key="4">
    <source>
        <dbReference type="ARBA" id="ARBA00023027"/>
    </source>
</evidence>
<comment type="similarity">
    <text evidence="6">Belongs to the NAD kinase family.</text>
</comment>
<dbReference type="PATRIC" id="fig|1618742.3.peg.412"/>
<feature type="binding site" evidence="6">
    <location>
        <begin position="59"/>
        <end position="60"/>
    </location>
    <ligand>
        <name>NAD(+)</name>
        <dbReference type="ChEBI" id="CHEBI:57540"/>
    </ligand>
</feature>
<dbReference type="GO" id="GO:0003951">
    <property type="term" value="F:NAD+ kinase activity"/>
    <property type="evidence" value="ECO:0007669"/>
    <property type="project" value="UniProtKB-UniRule"/>
</dbReference>
<dbReference type="InterPro" id="IPR002504">
    <property type="entry name" value="NADK"/>
</dbReference>
<organism evidence="7 8">
    <name type="scientific">Candidatus Nomurabacteria bacterium GW2011_GWB1_37_5</name>
    <dbReference type="NCBI Taxonomy" id="1618742"/>
    <lineage>
        <taxon>Bacteria</taxon>
        <taxon>Candidatus Nomuraibacteriota</taxon>
    </lineage>
</organism>
<dbReference type="AlphaFoldDB" id="A0A0G0K3T6"/>
<comment type="caution">
    <text evidence="6">Lacks conserved residue(s) required for the propagation of feature annotation.</text>
</comment>
<gene>
    <name evidence="6" type="primary">nadK</name>
    <name evidence="7" type="ORF">US50_C0019G0018</name>
</gene>
<comment type="cofactor">
    <cofactor evidence="6">
        <name>a divalent metal cation</name>
        <dbReference type="ChEBI" id="CHEBI:60240"/>
    </cofactor>
</comment>
<dbReference type="GO" id="GO:0051287">
    <property type="term" value="F:NAD binding"/>
    <property type="evidence" value="ECO:0007669"/>
    <property type="project" value="UniProtKB-ARBA"/>
</dbReference>
<protein>
    <recommendedName>
        <fullName evidence="6">NAD kinase</fullName>
        <ecNumber evidence="6">2.7.1.23</ecNumber>
    </recommendedName>
    <alternativeName>
        <fullName evidence="6">ATP-dependent NAD kinase</fullName>
    </alternativeName>
</protein>
<reference evidence="7 8" key="1">
    <citation type="journal article" date="2015" name="Nature">
        <title>rRNA introns, odd ribosomes, and small enigmatic genomes across a large radiation of phyla.</title>
        <authorList>
            <person name="Brown C.T."/>
            <person name="Hug L.A."/>
            <person name="Thomas B.C."/>
            <person name="Sharon I."/>
            <person name="Castelle C.J."/>
            <person name="Singh A."/>
            <person name="Wilkins M.J."/>
            <person name="Williams K.H."/>
            <person name="Banfield J.F."/>
        </authorList>
    </citation>
    <scope>NUCLEOTIDE SEQUENCE [LARGE SCALE GENOMIC DNA]</scope>
</reference>
<dbReference type="GO" id="GO:0006741">
    <property type="term" value="P:NADP+ biosynthetic process"/>
    <property type="evidence" value="ECO:0007669"/>
    <property type="project" value="UniProtKB-UniRule"/>
</dbReference>
<dbReference type="InterPro" id="IPR017437">
    <property type="entry name" value="ATP-NAD_kinase_PpnK-typ_C"/>
</dbReference>
<keyword evidence="6" id="KW-0963">Cytoplasm</keyword>
<feature type="binding site" evidence="6">
    <location>
        <position position="160"/>
    </location>
    <ligand>
        <name>NAD(+)</name>
        <dbReference type="ChEBI" id="CHEBI:57540"/>
    </ligand>
</feature>
<keyword evidence="4 6" id="KW-0520">NAD</keyword>
<evidence type="ECO:0000256" key="2">
    <source>
        <dbReference type="ARBA" id="ARBA00022777"/>
    </source>
</evidence>
<keyword evidence="6" id="KW-0547">Nucleotide-binding</keyword>